<dbReference type="PROSITE" id="PS00280">
    <property type="entry name" value="BPTI_KUNITZ_1"/>
    <property type="match status" value="1"/>
</dbReference>
<evidence type="ECO:0000256" key="3">
    <source>
        <dbReference type="ARBA" id="ARBA00023157"/>
    </source>
</evidence>
<dbReference type="GO" id="GO:0005615">
    <property type="term" value="C:extracellular space"/>
    <property type="evidence" value="ECO:0007669"/>
    <property type="project" value="TreeGrafter"/>
</dbReference>
<dbReference type="InterPro" id="IPR043502">
    <property type="entry name" value="DNA/RNA_pol_sf"/>
</dbReference>
<dbReference type="GO" id="GO:0004867">
    <property type="term" value="F:serine-type endopeptidase inhibitor activity"/>
    <property type="evidence" value="ECO:0007669"/>
    <property type="project" value="InterPro"/>
</dbReference>
<dbReference type="PANTHER" id="PTHR10083">
    <property type="entry name" value="KUNITZ-TYPE PROTEASE INHIBITOR-RELATED"/>
    <property type="match status" value="1"/>
</dbReference>
<reference evidence="6" key="2">
    <citation type="submission" date="2025-08" db="UniProtKB">
        <authorList>
            <consortium name="Ensembl"/>
        </authorList>
    </citation>
    <scope>IDENTIFICATION</scope>
</reference>
<dbReference type="CDD" id="cd00109">
    <property type="entry name" value="Kunitz-type"/>
    <property type="match status" value="1"/>
</dbReference>
<dbReference type="Gene3D" id="3.30.70.270">
    <property type="match status" value="1"/>
</dbReference>
<evidence type="ECO:0000313" key="7">
    <source>
        <dbReference type="Proteomes" id="UP000291020"/>
    </source>
</evidence>
<dbReference type="PRINTS" id="PR00759">
    <property type="entry name" value="BASICPTASE"/>
</dbReference>
<feature type="domain" description="Reverse transcriptase" evidence="5">
    <location>
        <begin position="1"/>
        <end position="59"/>
    </location>
</feature>
<evidence type="ECO:0000259" key="5">
    <source>
        <dbReference type="PROSITE" id="PS50878"/>
    </source>
</evidence>
<dbReference type="PROSITE" id="PS50279">
    <property type="entry name" value="BPTI_KUNITZ_2"/>
    <property type="match status" value="1"/>
</dbReference>
<dbReference type="EC" id="3.1.26.4" evidence="2"/>
<evidence type="ECO:0000256" key="1">
    <source>
        <dbReference type="ARBA" id="ARBA00010879"/>
    </source>
</evidence>
<name>A0A452H228_9SAUR</name>
<dbReference type="Pfam" id="PF00078">
    <property type="entry name" value="RVT_1"/>
    <property type="match status" value="1"/>
</dbReference>
<dbReference type="InterPro" id="IPR050098">
    <property type="entry name" value="TFPI/VKTCI-like"/>
</dbReference>
<dbReference type="STRING" id="38772.ENSGAGP00000008681"/>
<dbReference type="GO" id="GO:0004523">
    <property type="term" value="F:RNA-DNA hybrid ribonuclease activity"/>
    <property type="evidence" value="ECO:0007669"/>
    <property type="project" value="UniProtKB-EC"/>
</dbReference>
<dbReference type="PANTHER" id="PTHR10083:SF374">
    <property type="entry name" value="BPTI_KUNITZ INHIBITOR DOMAIN-CONTAINING PROTEIN"/>
    <property type="match status" value="1"/>
</dbReference>
<dbReference type="InterPro" id="IPR002223">
    <property type="entry name" value="Kunitz_BPTI"/>
</dbReference>
<dbReference type="PROSITE" id="PS50878">
    <property type="entry name" value="RT_POL"/>
    <property type="match status" value="1"/>
</dbReference>
<dbReference type="InterPro" id="IPR020901">
    <property type="entry name" value="Prtase_inh_Kunz-CS"/>
</dbReference>
<accession>A0A452H228</accession>
<protein>
    <recommendedName>
        <fullName evidence="2">ribonuclease H</fullName>
        <ecNumber evidence="2">3.1.26.4</ecNumber>
    </recommendedName>
</protein>
<dbReference type="InterPro" id="IPR000477">
    <property type="entry name" value="RT_dom"/>
</dbReference>
<evidence type="ECO:0000256" key="2">
    <source>
        <dbReference type="ARBA" id="ARBA00012180"/>
    </source>
</evidence>
<dbReference type="SMART" id="SM00131">
    <property type="entry name" value="KU"/>
    <property type="match status" value="1"/>
</dbReference>
<comment type="similarity">
    <text evidence="1">Belongs to the beta type-B retroviral polymerase family. HERV class-II K(HML-2) pol subfamily.</text>
</comment>
<organism evidence="6 7">
    <name type="scientific">Gopherus agassizii</name>
    <name type="common">Agassiz's desert tortoise</name>
    <dbReference type="NCBI Taxonomy" id="38772"/>
    <lineage>
        <taxon>Eukaryota</taxon>
        <taxon>Metazoa</taxon>
        <taxon>Chordata</taxon>
        <taxon>Craniata</taxon>
        <taxon>Vertebrata</taxon>
        <taxon>Euteleostomi</taxon>
        <taxon>Archelosauria</taxon>
        <taxon>Testudinata</taxon>
        <taxon>Testudines</taxon>
        <taxon>Cryptodira</taxon>
        <taxon>Durocryptodira</taxon>
        <taxon>Testudinoidea</taxon>
        <taxon>Testudinidae</taxon>
        <taxon>Gopherus</taxon>
    </lineage>
</organism>
<dbReference type="Ensembl" id="ENSGAGT00000009975.1">
    <property type="protein sequence ID" value="ENSGAGP00000008681.1"/>
    <property type="gene ID" value="ENSGAGG00000006862.1"/>
</dbReference>
<keyword evidence="7" id="KW-1185">Reference proteome</keyword>
<feature type="domain" description="BPTI/Kunitz inhibitor" evidence="4">
    <location>
        <begin position="72"/>
        <end position="122"/>
    </location>
</feature>
<dbReference type="SUPFAM" id="SSF57362">
    <property type="entry name" value="BPTI-like"/>
    <property type="match status" value="1"/>
</dbReference>
<dbReference type="Proteomes" id="UP000291020">
    <property type="component" value="Unassembled WGS sequence"/>
</dbReference>
<proteinExistence type="inferred from homology"/>
<dbReference type="SUPFAM" id="SSF56672">
    <property type="entry name" value="DNA/RNA polymerases"/>
    <property type="match status" value="1"/>
</dbReference>
<keyword evidence="3" id="KW-1015">Disulfide bond</keyword>
<dbReference type="InterPro" id="IPR043128">
    <property type="entry name" value="Rev_trsase/Diguanyl_cyclase"/>
</dbReference>
<dbReference type="AlphaFoldDB" id="A0A452H228"/>
<reference evidence="6" key="3">
    <citation type="submission" date="2025-09" db="UniProtKB">
        <authorList>
            <consortium name="Ensembl"/>
        </authorList>
    </citation>
    <scope>IDENTIFICATION</scope>
</reference>
<dbReference type="FunFam" id="4.10.410.10:FF:000004">
    <property type="entry name" value="Tissue factor pathway inhibitor"/>
    <property type="match status" value="1"/>
</dbReference>
<dbReference type="Pfam" id="PF00014">
    <property type="entry name" value="Kunitz_BPTI"/>
    <property type="match status" value="1"/>
</dbReference>
<sequence length="137" mass="15277">MESFAVAYIDDICVFSQTWEDHLFQVKQVLDRLRNAGLTVKAEKCKVGMAEVSYLGHRVGSGCLKPEPAKICKLPAEPGPCFTYMSRYFYNSVTKRCEEFVYGGCQGNGNRFPNMDECLQTCGSSGKRAIEIQLVGL</sequence>
<dbReference type="Gene3D" id="4.10.410.10">
    <property type="entry name" value="Pancreatic trypsin inhibitor Kunitz domain"/>
    <property type="match status" value="1"/>
</dbReference>
<evidence type="ECO:0000313" key="6">
    <source>
        <dbReference type="Ensembl" id="ENSGAGP00000008681.1"/>
    </source>
</evidence>
<reference evidence="7" key="1">
    <citation type="journal article" date="2017" name="PLoS ONE">
        <title>The Agassiz's desert tortoise genome provides a resource for the conservation of a threatened species.</title>
        <authorList>
            <person name="Tollis M."/>
            <person name="DeNardo D.F."/>
            <person name="Cornelius J.A."/>
            <person name="Dolby G.A."/>
            <person name="Edwards T."/>
            <person name="Henen B.T."/>
            <person name="Karl A.E."/>
            <person name="Murphy R.W."/>
            <person name="Kusumi K."/>
        </authorList>
    </citation>
    <scope>NUCLEOTIDE SEQUENCE [LARGE SCALE GENOMIC DNA]</scope>
</reference>
<evidence type="ECO:0000259" key="4">
    <source>
        <dbReference type="PROSITE" id="PS50279"/>
    </source>
</evidence>
<dbReference type="InterPro" id="IPR036880">
    <property type="entry name" value="Kunitz_BPTI_sf"/>
</dbReference>